<evidence type="ECO:0000256" key="1">
    <source>
        <dbReference type="ARBA" id="ARBA00004429"/>
    </source>
</evidence>
<reference evidence="12" key="1">
    <citation type="submission" date="2016-10" db="EMBL/GenBank/DDBJ databases">
        <authorList>
            <person name="Varghese N."/>
            <person name="Submissions S."/>
        </authorList>
    </citation>
    <scope>NUCLEOTIDE SEQUENCE [LARGE SCALE GENOMIC DNA]</scope>
    <source>
        <strain evidence="12">DSM 19083</strain>
    </source>
</reference>
<keyword evidence="5" id="KW-0997">Cell inner membrane</keyword>
<dbReference type="InterPro" id="IPR047817">
    <property type="entry name" value="ABC2_TM_bact-type"/>
</dbReference>
<dbReference type="STRING" id="285351.SAMN04488035_2350"/>
<dbReference type="GO" id="GO:0140359">
    <property type="term" value="F:ABC-type transporter activity"/>
    <property type="evidence" value="ECO:0007669"/>
    <property type="project" value="InterPro"/>
</dbReference>
<dbReference type="Pfam" id="PF01061">
    <property type="entry name" value="ABC2_membrane"/>
    <property type="match status" value="1"/>
</dbReference>
<feature type="transmembrane region" description="Helical" evidence="9">
    <location>
        <begin position="145"/>
        <end position="175"/>
    </location>
</feature>
<dbReference type="InterPro" id="IPR013525">
    <property type="entry name" value="ABC2_TM"/>
</dbReference>
<evidence type="ECO:0000256" key="4">
    <source>
        <dbReference type="ARBA" id="ARBA00022475"/>
    </source>
</evidence>
<keyword evidence="8 9" id="KW-0472">Membrane</keyword>
<organism evidence="11 12">
    <name type="scientific">Flavimobilis marinus</name>
    <dbReference type="NCBI Taxonomy" id="285351"/>
    <lineage>
        <taxon>Bacteria</taxon>
        <taxon>Bacillati</taxon>
        <taxon>Actinomycetota</taxon>
        <taxon>Actinomycetes</taxon>
        <taxon>Micrococcales</taxon>
        <taxon>Jonesiaceae</taxon>
        <taxon>Flavimobilis</taxon>
    </lineage>
</organism>
<evidence type="ECO:0000256" key="6">
    <source>
        <dbReference type="ARBA" id="ARBA00022692"/>
    </source>
</evidence>
<evidence type="ECO:0000256" key="3">
    <source>
        <dbReference type="ARBA" id="ARBA00022448"/>
    </source>
</evidence>
<keyword evidence="4 9" id="KW-1003">Cell membrane</keyword>
<dbReference type="Proteomes" id="UP000198520">
    <property type="component" value="Unassembled WGS sequence"/>
</dbReference>
<dbReference type="PANTHER" id="PTHR30413">
    <property type="entry name" value="INNER MEMBRANE TRANSPORT PERMEASE"/>
    <property type="match status" value="1"/>
</dbReference>
<evidence type="ECO:0000259" key="10">
    <source>
        <dbReference type="PROSITE" id="PS51012"/>
    </source>
</evidence>
<accession>A0A1I2HHK7</accession>
<feature type="transmembrane region" description="Helical" evidence="9">
    <location>
        <begin position="224"/>
        <end position="243"/>
    </location>
</feature>
<dbReference type="AlphaFoldDB" id="A0A1I2HHK7"/>
<keyword evidence="12" id="KW-1185">Reference proteome</keyword>
<dbReference type="PANTHER" id="PTHR30413:SF8">
    <property type="entry name" value="TRANSPORT PERMEASE PROTEIN"/>
    <property type="match status" value="1"/>
</dbReference>
<evidence type="ECO:0000256" key="2">
    <source>
        <dbReference type="ARBA" id="ARBA00007783"/>
    </source>
</evidence>
<feature type="transmembrane region" description="Helical" evidence="9">
    <location>
        <begin position="74"/>
        <end position="95"/>
    </location>
</feature>
<comment type="similarity">
    <text evidence="2 9">Belongs to the ABC-2 integral membrane protein family.</text>
</comment>
<keyword evidence="7 9" id="KW-1133">Transmembrane helix</keyword>
<evidence type="ECO:0000256" key="5">
    <source>
        <dbReference type="ARBA" id="ARBA00022519"/>
    </source>
</evidence>
<dbReference type="RefSeq" id="WP_229828841.1">
    <property type="nucleotide sequence ID" value="NZ_BNAN01000004.1"/>
</dbReference>
<feature type="transmembrane region" description="Helical" evidence="9">
    <location>
        <begin position="187"/>
        <end position="212"/>
    </location>
</feature>
<dbReference type="EMBL" id="FONZ01000004">
    <property type="protein sequence ID" value="SFF29172.1"/>
    <property type="molecule type" value="Genomic_DNA"/>
</dbReference>
<comment type="subcellular location">
    <subcellularLocation>
        <location evidence="1">Cell inner membrane</location>
        <topology evidence="1">Multi-pass membrane protein</topology>
    </subcellularLocation>
    <subcellularLocation>
        <location evidence="9">Cell membrane</location>
        <topology evidence="9">Multi-pass membrane protein</topology>
    </subcellularLocation>
</comment>
<dbReference type="PROSITE" id="PS51012">
    <property type="entry name" value="ABC_TM2"/>
    <property type="match status" value="1"/>
</dbReference>
<evidence type="ECO:0000256" key="7">
    <source>
        <dbReference type="ARBA" id="ARBA00022989"/>
    </source>
</evidence>
<gene>
    <name evidence="11" type="ORF">SAMN04488035_2350</name>
</gene>
<dbReference type="GO" id="GO:0015920">
    <property type="term" value="P:lipopolysaccharide transport"/>
    <property type="evidence" value="ECO:0007669"/>
    <property type="project" value="TreeGrafter"/>
</dbReference>
<evidence type="ECO:0000313" key="12">
    <source>
        <dbReference type="Proteomes" id="UP000198520"/>
    </source>
</evidence>
<feature type="domain" description="ABC transmembrane type-2" evidence="10">
    <location>
        <begin position="71"/>
        <end position="302"/>
    </location>
</feature>
<keyword evidence="3 9" id="KW-0813">Transport</keyword>
<proteinExistence type="inferred from homology"/>
<dbReference type="GO" id="GO:0005886">
    <property type="term" value="C:plasma membrane"/>
    <property type="evidence" value="ECO:0007669"/>
    <property type="project" value="UniProtKB-SubCell"/>
</dbReference>
<name>A0A1I2HHK7_9MICO</name>
<evidence type="ECO:0000313" key="11">
    <source>
        <dbReference type="EMBL" id="SFF29172.1"/>
    </source>
</evidence>
<protein>
    <recommendedName>
        <fullName evidence="9">Transport permease protein</fullName>
    </recommendedName>
</protein>
<keyword evidence="6 9" id="KW-0812">Transmembrane</keyword>
<evidence type="ECO:0000256" key="8">
    <source>
        <dbReference type="ARBA" id="ARBA00023136"/>
    </source>
</evidence>
<sequence length="309" mass="33727">MSLTPARTGDAFATDAEVLAESARAARELGLHQMGVRPTLRTYIVETWRRRQFVHSLAISKAYAENQNNYLGQLWAVLNPALNAIVYVIIFGFILKADRGLENTVAFIVVGTFIYRFFSDSVTAGAKSITGNLNLVRSLHFPRAVLPLSAVLSLLASLLPALAVMLAFIVASGYFPNSEPVPITARWLLLVPAVGVTYVFSTGIAFMTARAVANVPDLMNTIPFITRMLMYASGVLFPIGHYVSNPVLTGILDYQPVAVVLNLARQAVTDEPNIPLDPVMWAVGAGWAILALVIGFVVFWRAEARYGRE</sequence>
<comment type="caution">
    <text evidence="9">Lacks conserved residue(s) required for the propagation of feature annotation.</text>
</comment>
<feature type="transmembrane region" description="Helical" evidence="9">
    <location>
        <begin position="279"/>
        <end position="300"/>
    </location>
</feature>
<evidence type="ECO:0000256" key="9">
    <source>
        <dbReference type="RuleBase" id="RU361157"/>
    </source>
</evidence>